<organism evidence="1">
    <name type="scientific">Arundo donax</name>
    <name type="common">Giant reed</name>
    <name type="synonym">Donax arundinaceus</name>
    <dbReference type="NCBI Taxonomy" id="35708"/>
    <lineage>
        <taxon>Eukaryota</taxon>
        <taxon>Viridiplantae</taxon>
        <taxon>Streptophyta</taxon>
        <taxon>Embryophyta</taxon>
        <taxon>Tracheophyta</taxon>
        <taxon>Spermatophyta</taxon>
        <taxon>Magnoliopsida</taxon>
        <taxon>Liliopsida</taxon>
        <taxon>Poales</taxon>
        <taxon>Poaceae</taxon>
        <taxon>PACMAD clade</taxon>
        <taxon>Arundinoideae</taxon>
        <taxon>Arundineae</taxon>
        <taxon>Arundo</taxon>
    </lineage>
</organism>
<proteinExistence type="predicted"/>
<accession>A0A0A9CHH4</accession>
<protein>
    <submittedName>
        <fullName evidence="1">HK1</fullName>
    </submittedName>
</protein>
<name>A0A0A9CHH4_ARUDO</name>
<dbReference type="AlphaFoldDB" id="A0A0A9CHH4"/>
<evidence type="ECO:0000313" key="1">
    <source>
        <dbReference type="EMBL" id="JAD75739.1"/>
    </source>
</evidence>
<reference evidence="1" key="2">
    <citation type="journal article" date="2015" name="Data Brief">
        <title>Shoot transcriptome of the giant reed, Arundo donax.</title>
        <authorList>
            <person name="Barrero R.A."/>
            <person name="Guerrero F.D."/>
            <person name="Moolhuijzen P."/>
            <person name="Goolsby J.A."/>
            <person name="Tidwell J."/>
            <person name="Bellgard S.E."/>
            <person name="Bellgard M.I."/>
        </authorList>
    </citation>
    <scope>NUCLEOTIDE SEQUENCE</scope>
    <source>
        <tissue evidence="1">Shoot tissue taken approximately 20 cm above the soil surface</tissue>
    </source>
</reference>
<reference evidence="1" key="1">
    <citation type="submission" date="2014-09" db="EMBL/GenBank/DDBJ databases">
        <authorList>
            <person name="Magalhaes I.L.F."/>
            <person name="Oliveira U."/>
            <person name="Santos F.R."/>
            <person name="Vidigal T.H.D.A."/>
            <person name="Brescovit A.D."/>
            <person name="Santos A.J."/>
        </authorList>
    </citation>
    <scope>NUCLEOTIDE SEQUENCE</scope>
    <source>
        <tissue evidence="1">Shoot tissue taken approximately 20 cm above the soil surface</tissue>
    </source>
</reference>
<dbReference type="EMBL" id="GBRH01222156">
    <property type="protein sequence ID" value="JAD75739.1"/>
    <property type="molecule type" value="Transcribed_RNA"/>
</dbReference>
<sequence length="67" mass="7873">MMSLIEQRLKLGSWSLKRCLLTCVLSWMMLFPYFLPSQGRSASSLQYLYVTTFQKLLLEILGGFDRY</sequence>